<proteinExistence type="inferred from homology"/>
<keyword evidence="6" id="KW-1185">Reference proteome</keyword>
<protein>
    <recommendedName>
        <fullName evidence="2">N-succinylornithine carbamoyltransferase</fullName>
        <ecNumber evidence="2">2.1.3.11</ecNumber>
    </recommendedName>
    <alternativeName>
        <fullName evidence="2">N-succinyl-L-ornithine transcarbamylase</fullName>
        <shortName evidence="2">SOTCase</shortName>
    </alternativeName>
</protein>
<dbReference type="InterPro" id="IPR006130">
    <property type="entry name" value="Asp/Orn_carbamoylTrfase"/>
</dbReference>
<dbReference type="Gene3D" id="3.40.50.1370">
    <property type="entry name" value="Aspartate/ornithine carbamoyltransferase"/>
    <property type="match status" value="2"/>
</dbReference>
<feature type="binding site" description="in other chain" evidence="2">
    <location>
        <begin position="273"/>
        <end position="274"/>
    </location>
    <ligand>
        <name>carbamoyl phosphate</name>
        <dbReference type="ChEBI" id="CHEBI:58228"/>
        <note>ligand shared between two neighboring subunits</note>
    </ligand>
</feature>
<feature type="binding site" description="in other chain" evidence="2">
    <location>
        <position position="110"/>
    </location>
    <ligand>
        <name>carbamoyl phosphate</name>
        <dbReference type="ChEBI" id="CHEBI:58228"/>
        <note>ligand shared between two neighboring subunits</note>
    </ligand>
</feature>
<evidence type="ECO:0000256" key="1">
    <source>
        <dbReference type="ARBA" id="ARBA00022679"/>
    </source>
</evidence>
<comment type="caution">
    <text evidence="5">The sequence shown here is derived from an EMBL/GenBank/DDBJ whole genome shotgun (WGS) entry which is preliminary data.</text>
</comment>
<dbReference type="InterPro" id="IPR006132">
    <property type="entry name" value="Asp/Orn_carbamoyltranf_P-bd"/>
</dbReference>
<feature type="binding site" evidence="2">
    <location>
        <position position="277"/>
    </location>
    <ligand>
        <name>N(2)-succinyl-L-ornithine</name>
        <dbReference type="ChEBI" id="CHEBI:58514"/>
    </ligand>
</feature>
<reference evidence="5 6" key="1">
    <citation type="submission" date="2020-08" db="EMBL/GenBank/DDBJ databases">
        <title>A Genomic Blueprint of the Chicken Gut Microbiome.</title>
        <authorList>
            <person name="Gilroy R."/>
            <person name="Ravi A."/>
            <person name="Getino M."/>
            <person name="Pursley I."/>
            <person name="Horton D.L."/>
            <person name="Alikhan N.-F."/>
            <person name="Baker D."/>
            <person name="Gharbi K."/>
            <person name="Hall N."/>
            <person name="Watson M."/>
            <person name="Adriaenssens E.M."/>
            <person name="Foster-Nyarko E."/>
            <person name="Jarju S."/>
            <person name="Secka A."/>
            <person name="Antonio M."/>
            <person name="Oren A."/>
            <person name="Chaudhuri R."/>
            <person name="La Ragione R.M."/>
            <person name="Hildebrand F."/>
            <person name="Pallen M.J."/>
        </authorList>
    </citation>
    <scope>NUCLEOTIDE SEQUENCE [LARGE SCALE GENOMIC DNA]</scope>
    <source>
        <strain evidence="5 6">Sa1CVA4</strain>
    </source>
</reference>
<keyword evidence="2" id="KW-0055">Arginine biosynthesis</keyword>
<dbReference type="EMBL" id="JACSPS010000002">
    <property type="protein sequence ID" value="MBD8017910.1"/>
    <property type="molecule type" value="Genomic_DNA"/>
</dbReference>
<dbReference type="SUPFAM" id="SSF53671">
    <property type="entry name" value="Aspartate/ornithine carbamoyltransferase"/>
    <property type="match status" value="1"/>
</dbReference>
<dbReference type="PRINTS" id="PR00100">
    <property type="entry name" value="AOTCASE"/>
</dbReference>
<dbReference type="PANTHER" id="PTHR45753">
    <property type="entry name" value="ORNITHINE CARBAMOYLTRANSFERASE, MITOCHONDRIAL"/>
    <property type="match status" value="1"/>
</dbReference>
<dbReference type="InterPro" id="IPR006131">
    <property type="entry name" value="Asp_carbamoyltransf_Asp/Orn-bd"/>
</dbReference>
<organism evidence="5 6">
    <name type="scientific">Kaistella pullorum</name>
    <dbReference type="NCBI Taxonomy" id="2763074"/>
    <lineage>
        <taxon>Bacteria</taxon>
        <taxon>Pseudomonadati</taxon>
        <taxon>Bacteroidota</taxon>
        <taxon>Flavobacteriia</taxon>
        <taxon>Flavobacteriales</taxon>
        <taxon>Weeksellaceae</taxon>
        <taxon>Chryseobacterium group</taxon>
        <taxon>Kaistella</taxon>
    </lineage>
</organism>
<keyword evidence="2" id="KW-0028">Amino-acid biosynthesis</keyword>
<comment type="catalytic activity">
    <reaction evidence="2">
        <text>N(2)-succinyl-L-ornithine + carbamoyl phosphate = N(2)-succinyl-L-citrulline + phosphate + H(+)</text>
        <dbReference type="Rhea" id="RHEA:25884"/>
        <dbReference type="ChEBI" id="CHEBI:15378"/>
        <dbReference type="ChEBI" id="CHEBI:43474"/>
        <dbReference type="ChEBI" id="CHEBI:58228"/>
        <dbReference type="ChEBI" id="CHEBI:58514"/>
        <dbReference type="ChEBI" id="CHEBI:58862"/>
        <dbReference type="EC" id="2.1.3.11"/>
    </reaction>
</comment>
<sequence>MKNFTSVYDISNPEILVQEALELKKDLYGFGDLGKNKTLGLVFLNPSLRTRMSSQKAGMNLGMQVQVINAGQDGWNWEFAENAVMDGSTVEHIKDAAKVLSEYCDVIGLRCFPGLKDRDADYSEFVLNSFIKYATVPVISLESATRHPLQSFADLITIRENWNKPQKPKVVLSWAPHIKPLPQAVGNSFAEWMNAADVDFCIANPEGYDLSEDFTGDAKVYHNQEEALKDADFVYGKNWSSYDEYGAMPVVEGNWLLGEEFLKTNPETKFMHCLPVRRNLEMSDAVLDSANSLIYEQANNRTISVQLIIKKILENSL</sequence>
<evidence type="ECO:0000259" key="3">
    <source>
        <dbReference type="Pfam" id="PF00185"/>
    </source>
</evidence>
<dbReference type="EC" id="2.1.3.11" evidence="2"/>
<evidence type="ECO:0000256" key="2">
    <source>
        <dbReference type="HAMAP-Rule" id="MF_02235"/>
    </source>
</evidence>
<dbReference type="Pfam" id="PF00185">
    <property type="entry name" value="OTCace"/>
    <property type="match status" value="1"/>
</dbReference>
<feature type="domain" description="Aspartate/ornithine carbamoyltransferase Asp/Orn-binding" evidence="3">
    <location>
        <begin position="185"/>
        <end position="303"/>
    </location>
</feature>
<name>A0ABR8WLP7_9FLAO</name>
<dbReference type="InterPro" id="IPR036901">
    <property type="entry name" value="Asp/Orn_carbamoylTrfase_sf"/>
</dbReference>
<dbReference type="PANTHER" id="PTHR45753:SF3">
    <property type="entry name" value="ORNITHINE TRANSCARBAMYLASE, MITOCHONDRIAL"/>
    <property type="match status" value="1"/>
</dbReference>
<comment type="subunit">
    <text evidence="2">Homotrimer.</text>
</comment>
<comment type="similarity">
    <text evidence="2">Belongs to the aspartate/ornithine carbamoyltransferase superfamily. SOTCase family.</text>
</comment>
<feature type="binding site" evidence="2">
    <location>
        <position position="142"/>
    </location>
    <ligand>
        <name>N(2)-succinyl-L-ornithine</name>
        <dbReference type="ChEBI" id="CHEBI:58514"/>
    </ligand>
</feature>
<dbReference type="PRINTS" id="PR00101">
    <property type="entry name" value="ATCASE"/>
</dbReference>
<dbReference type="Proteomes" id="UP000626242">
    <property type="component" value="Unassembled WGS sequence"/>
</dbReference>
<evidence type="ECO:0000313" key="6">
    <source>
        <dbReference type="Proteomes" id="UP000626242"/>
    </source>
</evidence>
<feature type="binding site" evidence="2">
    <location>
        <position position="237"/>
    </location>
    <ligand>
        <name>N(2)-succinyl-L-ornithine</name>
        <dbReference type="ChEBI" id="CHEBI:58514"/>
    </ligand>
</feature>
<feature type="domain" description="Aspartate/ornithine carbamoyltransferase carbamoyl-P binding" evidence="4">
    <location>
        <begin position="2"/>
        <end position="160"/>
    </location>
</feature>
<dbReference type="Pfam" id="PF02729">
    <property type="entry name" value="OTCace_N"/>
    <property type="match status" value="1"/>
</dbReference>
<feature type="binding site" description="in other chain" evidence="2">
    <location>
        <position position="301"/>
    </location>
    <ligand>
        <name>carbamoyl phosphate</name>
        <dbReference type="ChEBI" id="CHEBI:58228"/>
        <note>ligand shared between two neighboring subunits</note>
    </ligand>
</feature>
<dbReference type="RefSeq" id="WP_251833115.1">
    <property type="nucleotide sequence ID" value="NZ_JACSPS010000002.1"/>
</dbReference>
<accession>A0ABR8WLP7</accession>
<feature type="binding site" description="in other chain" evidence="2">
    <location>
        <begin position="147"/>
        <end position="150"/>
    </location>
    <ligand>
        <name>carbamoyl phosphate</name>
        <dbReference type="ChEBI" id="CHEBI:58228"/>
        <note>ligand shared between two neighboring subunits</note>
    </ligand>
</feature>
<dbReference type="InterPro" id="IPR043696">
    <property type="entry name" value="ArgF'-like"/>
</dbReference>
<gene>
    <name evidence="2" type="primary">argF'</name>
    <name evidence="5" type="ORF">H9628_05450</name>
</gene>
<evidence type="ECO:0000313" key="5">
    <source>
        <dbReference type="EMBL" id="MBD8017910.1"/>
    </source>
</evidence>
<comment type="function">
    <text evidence="2">Catalyzes the transfer of the carbamoyl group from carbamoyl phosphate to the delta-amino group of N(2)-succinyl-L-ornithine to produce N(2)-succinyl-L-citrulline. Is essential for arginine biosynthesis.</text>
</comment>
<keyword evidence="1 2" id="KW-0808">Transferase</keyword>
<feature type="binding site" description="in other chain" evidence="2">
    <location>
        <begin position="47"/>
        <end position="50"/>
    </location>
    <ligand>
        <name>carbamoyl phosphate</name>
        <dbReference type="ChEBI" id="CHEBI:58228"/>
        <note>ligand shared between two neighboring subunits</note>
    </ligand>
</feature>
<feature type="binding site" evidence="2">
    <location>
        <position position="177"/>
    </location>
    <ligand>
        <name>N(2)-succinyl-L-ornithine</name>
        <dbReference type="ChEBI" id="CHEBI:58514"/>
    </ligand>
</feature>
<comment type="pathway">
    <text evidence="2">Amino-acid biosynthesis; L-arginine biosynthesis.</text>
</comment>
<evidence type="ECO:0000259" key="4">
    <source>
        <dbReference type="Pfam" id="PF02729"/>
    </source>
</evidence>
<dbReference type="HAMAP" id="MF_02235">
    <property type="entry name" value="SOTCase"/>
    <property type="match status" value="1"/>
</dbReference>
<feature type="binding site" evidence="2">
    <location>
        <position position="75"/>
    </location>
    <ligand>
        <name>carbamoyl phosphate</name>
        <dbReference type="ChEBI" id="CHEBI:58228"/>
        <note>ligand shared between two neighboring subunits</note>
    </ligand>
</feature>